<keyword evidence="3" id="KW-1185">Reference proteome</keyword>
<feature type="compositionally biased region" description="Basic and acidic residues" evidence="1">
    <location>
        <begin position="429"/>
        <end position="439"/>
    </location>
</feature>
<dbReference type="EMBL" id="ML120093">
    <property type="protein sequence ID" value="RPA70745.1"/>
    <property type="molecule type" value="Genomic_DNA"/>
</dbReference>
<feature type="region of interest" description="Disordered" evidence="1">
    <location>
        <begin position="351"/>
        <end position="375"/>
    </location>
</feature>
<feature type="region of interest" description="Disordered" evidence="1">
    <location>
        <begin position="1"/>
        <end position="41"/>
    </location>
</feature>
<dbReference type="AlphaFoldDB" id="A0A3N4H799"/>
<evidence type="ECO:0000256" key="1">
    <source>
        <dbReference type="SAM" id="MobiDB-lite"/>
    </source>
</evidence>
<protein>
    <submittedName>
        <fullName evidence="2">Uncharacterized protein</fullName>
    </submittedName>
</protein>
<feature type="region of interest" description="Disordered" evidence="1">
    <location>
        <begin position="387"/>
        <end position="453"/>
    </location>
</feature>
<feature type="compositionally biased region" description="Polar residues" evidence="1">
    <location>
        <begin position="7"/>
        <end position="18"/>
    </location>
</feature>
<dbReference type="Proteomes" id="UP000275078">
    <property type="component" value="Unassembled WGS sequence"/>
</dbReference>
<gene>
    <name evidence="2" type="ORF">BJ508DRAFT_336845</name>
</gene>
<name>A0A3N4H799_ASCIM</name>
<accession>A0A3N4H799</accession>
<proteinExistence type="predicted"/>
<feature type="compositionally biased region" description="Acidic residues" evidence="1">
    <location>
        <begin position="401"/>
        <end position="415"/>
    </location>
</feature>
<organism evidence="2 3">
    <name type="scientific">Ascobolus immersus RN42</name>
    <dbReference type="NCBI Taxonomy" id="1160509"/>
    <lineage>
        <taxon>Eukaryota</taxon>
        <taxon>Fungi</taxon>
        <taxon>Dikarya</taxon>
        <taxon>Ascomycota</taxon>
        <taxon>Pezizomycotina</taxon>
        <taxon>Pezizomycetes</taxon>
        <taxon>Pezizales</taxon>
        <taxon>Ascobolaceae</taxon>
        <taxon>Ascobolus</taxon>
    </lineage>
</organism>
<sequence length="453" mass="49995">MVAVATDSPSTSAVSQSHPAPATNVDSPHQPLPSTDIIKPGSKVSVHTKDFWGIEVDGKRYKYTPPVPQKPFSSDPRNEAWKLYKKAGQESWKVACEETGTTGMPFLTQYGAIMDNTHAMQGFLAAREEADKLYNQTPGGTFSLVETDTAPSSPSPLPSAARGSRLTFEVGTTPKRIAGFVLTANEKFRIASDYMVITEAASTFADILSAFMLKYEETELVRPDLRRALHDLLLDLCNAEYETADDQVERARVIANAIVCIVGDEQDFISIEEGLVAAMRPISLLLTSEESKARLDRLTGTGSRLVEIHPSVLAMGKEKKHQAKFEGLPIIRQMKPLRRCARLEGDVQVEKDARFSSSDPYPYQPLASSPPENSALRRRREQLANELLRGSKKSISRQTLEDNDFEMDVAEEASLDPETIQESLNASVGREEDWAKDEMANNSEVEDNGGDIE</sequence>
<evidence type="ECO:0000313" key="2">
    <source>
        <dbReference type="EMBL" id="RPA70745.1"/>
    </source>
</evidence>
<evidence type="ECO:0000313" key="3">
    <source>
        <dbReference type="Proteomes" id="UP000275078"/>
    </source>
</evidence>
<reference evidence="2 3" key="1">
    <citation type="journal article" date="2018" name="Nat. Ecol. Evol.">
        <title>Pezizomycetes genomes reveal the molecular basis of ectomycorrhizal truffle lifestyle.</title>
        <authorList>
            <person name="Murat C."/>
            <person name="Payen T."/>
            <person name="Noel B."/>
            <person name="Kuo A."/>
            <person name="Morin E."/>
            <person name="Chen J."/>
            <person name="Kohler A."/>
            <person name="Krizsan K."/>
            <person name="Balestrini R."/>
            <person name="Da Silva C."/>
            <person name="Montanini B."/>
            <person name="Hainaut M."/>
            <person name="Levati E."/>
            <person name="Barry K.W."/>
            <person name="Belfiori B."/>
            <person name="Cichocki N."/>
            <person name="Clum A."/>
            <person name="Dockter R.B."/>
            <person name="Fauchery L."/>
            <person name="Guy J."/>
            <person name="Iotti M."/>
            <person name="Le Tacon F."/>
            <person name="Lindquist E.A."/>
            <person name="Lipzen A."/>
            <person name="Malagnac F."/>
            <person name="Mello A."/>
            <person name="Molinier V."/>
            <person name="Miyauchi S."/>
            <person name="Poulain J."/>
            <person name="Riccioni C."/>
            <person name="Rubini A."/>
            <person name="Sitrit Y."/>
            <person name="Splivallo R."/>
            <person name="Traeger S."/>
            <person name="Wang M."/>
            <person name="Zifcakova L."/>
            <person name="Wipf D."/>
            <person name="Zambonelli A."/>
            <person name="Paolocci F."/>
            <person name="Nowrousian M."/>
            <person name="Ottonello S."/>
            <person name="Baldrian P."/>
            <person name="Spatafora J.W."/>
            <person name="Henrissat B."/>
            <person name="Nagy L.G."/>
            <person name="Aury J.M."/>
            <person name="Wincker P."/>
            <person name="Grigoriev I.V."/>
            <person name="Bonfante P."/>
            <person name="Martin F.M."/>
        </authorList>
    </citation>
    <scope>NUCLEOTIDE SEQUENCE [LARGE SCALE GENOMIC DNA]</scope>
    <source>
        <strain evidence="2 3">RN42</strain>
    </source>
</reference>
<feature type="compositionally biased region" description="Acidic residues" evidence="1">
    <location>
        <begin position="444"/>
        <end position="453"/>
    </location>
</feature>